<name>A0A7H0WBH3_CANAR</name>
<evidence type="ECO:0000313" key="1">
    <source>
        <dbReference type="EMBL" id="QNR39902.1"/>
    </source>
</evidence>
<protein>
    <submittedName>
        <fullName evidence="1">Uncharacterized protein</fullName>
    </submittedName>
</protein>
<proteinExistence type="predicted"/>
<geneLocation type="mitochondrion" evidence="1"/>
<organism evidence="1">
    <name type="scientific">Candidozyma auris</name>
    <name type="common">Yeast</name>
    <name type="synonym">Candida auris</name>
    <dbReference type="NCBI Taxonomy" id="498019"/>
    <lineage>
        <taxon>Eukaryota</taxon>
        <taxon>Fungi</taxon>
        <taxon>Dikarya</taxon>
        <taxon>Ascomycota</taxon>
        <taxon>Saccharomycotina</taxon>
        <taxon>Pichiomycetes</taxon>
        <taxon>Metschnikowiaceae</taxon>
        <taxon>Candidozyma</taxon>
    </lineage>
</organism>
<accession>A0A7H0WBH3</accession>
<sequence>MWIITFNDFFFIIMCSMIYLDNYTSYSNMKMLFYSMCMILSIITLNKITWNNYMMMINYLWDEIKGVNNKMMNMFKKMMMNMKIKFMNLYKRFMVNSMMGSLMLFMMRMIFMVFGIWMENDSNIMYNSTSKDELYSSLNKKSSFFNDSSSSSDNEDTFLKSISKKDEGVKNSIKTKLSDSSIFSDKSNLSNKNIDNKFINRKTSDSSIFSDKSDLSIQNSLGSTNNLKDRGKLPPLLNLNNKDVELKNDKEYFHYDEIKHEIPKLDLINRLNSNPKFIEFLQSPTEQTMNSFEDNTQSPVRNWFKANYKFYTNKNNTYKYEGALAESVKCRYEMESCSSSNMSLMSSFHGRKGVFEDHETKMLSKYNTSSLEKFRMRQGWSEDYLEYQLHLMNDKLKEMRPMNEELFNEMFTRHMNWSDLVYEEDRDNREMFDYYNTSKVSLSNNVSQEDLISKNVNTNLPMTSKMLNELNSMNPREVEMIKKELVEFKRPIMINKPVDLIMNSKLYKFK</sequence>
<reference evidence="1" key="1">
    <citation type="submission" date="2020-08" db="EMBL/GenBank/DDBJ databases">
        <title>Mitochondrial genome sequences of the emerging fungal pathogen Candida auris.</title>
        <authorList>
            <person name="Misas E."/>
        </authorList>
    </citation>
    <scope>NUCLEOTIDE SEQUENCE</scope>
    <source>
        <strain evidence="1">B8441</strain>
    </source>
</reference>
<keyword evidence="1" id="KW-0496">Mitochondrion</keyword>
<dbReference type="RefSeq" id="YP_010007690.1">
    <property type="nucleotide sequence ID" value="NC_053321.1"/>
</dbReference>
<dbReference type="AlphaFoldDB" id="A0A7H0WBH3"/>
<dbReference type="GeneID" id="63039904"/>
<dbReference type="EMBL" id="MT849287">
    <property type="protein sequence ID" value="QNR39902.1"/>
    <property type="molecule type" value="Genomic_DNA"/>
</dbReference>